<dbReference type="STRING" id="669874.A0A1E4TUV7"/>
<reference evidence="3" key="1">
    <citation type="submission" date="2016-05" db="EMBL/GenBank/DDBJ databases">
        <title>Comparative genomics of biotechnologically important yeasts.</title>
        <authorList>
            <consortium name="DOE Joint Genome Institute"/>
            <person name="Riley R."/>
            <person name="Haridas S."/>
            <person name="Wolfe K.H."/>
            <person name="Lopes M.R."/>
            <person name="Hittinger C.T."/>
            <person name="Goker M."/>
            <person name="Salamov A."/>
            <person name="Wisecaver J."/>
            <person name="Long T.M."/>
            <person name="Aerts A.L."/>
            <person name="Barry K."/>
            <person name="Choi C."/>
            <person name="Clum A."/>
            <person name="Coughlan A.Y."/>
            <person name="Deshpande S."/>
            <person name="Douglass A.P."/>
            <person name="Hanson S.J."/>
            <person name="Klenk H.-P."/>
            <person name="Labutti K."/>
            <person name="Lapidus A."/>
            <person name="Lindquist E."/>
            <person name="Lipzen A."/>
            <person name="Meier-Kolthoff J.P."/>
            <person name="Ohm R.A."/>
            <person name="Otillar R.P."/>
            <person name="Pangilinan J."/>
            <person name="Peng Y."/>
            <person name="Rokas A."/>
            <person name="Rosa C.A."/>
            <person name="Scheuner C."/>
            <person name="Sibirny A.A."/>
            <person name="Slot J.C."/>
            <person name="Stielow J.B."/>
            <person name="Sun H."/>
            <person name="Kurtzman C.P."/>
            <person name="Blackwell M."/>
            <person name="Grigoriev I.V."/>
            <person name="Jeffries T.W."/>
        </authorList>
    </citation>
    <scope>NUCLEOTIDE SEQUENCE [LARGE SCALE GENOMIC DNA]</scope>
    <source>
        <strain evidence="3">NRRL Y-2460</strain>
    </source>
</reference>
<evidence type="ECO:0000313" key="2">
    <source>
        <dbReference type="EMBL" id="ODV95516.1"/>
    </source>
</evidence>
<feature type="region of interest" description="Disordered" evidence="1">
    <location>
        <begin position="251"/>
        <end position="318"/>
    </location>
</feature>
<dbReference type="Proteomes" id="UP000094236">
    <property type="component" value="Unassembled WGS sequence"/>
</dbReference>
<name>A0A1E4TUV7_PACTA</name>
<protein>
    <submittedName>
        <fullName evidence="2">Uncharacterized protein</fullName>
    </submittedName>
</protein>
<accession>A0A1E4TUV7</accession>
<feature type="compositionally biased region" description="Low complexity" evidence="1">
    <location>
        <begin position="283"/>
        <end position="304"/>
    </location>
</feature>
<keyword evidence="3" id="KW-1185">Reference proteome</keyword>
<evidence type="ECO:0000256" key="1">
    <source>
        <dbReference type="SAM" id="MobiDB-lite"/>
    </source>
</evidence>
<dbReference type="EMBL" id="KV454014">
    <property type="protein sequence ID" value="ODV95516.1"/>
    <property type="molecule type" value="Genomic_DNA"/>
</dbReference>
<dbReference type="OrthoDB" id="4093878at2759"/>
<proteinExistence type="predicted"/>
<organism evidence="2 3">
    <name type="scientific">Pachysolen tannophilus NRRL Y-2460</name>
    <dbReference type="NCBI Taxonomy" id="669874"/>
    <lineage>
        <taxon>Eukaryota</taxon>
        <taxon>Fungi</taxon>
        <taxon>Dikarya</taxon>
        <taxon>Ascomycota</taxon>
        <taxon>Saccharomycotina</taxon>
        <taxon>Pichiomycetes</taxon>
        <taxon>Pachysolenaceae</taxon>
        <taxon>Pachysolen</taxon>
    </lineage>
</organism>
<dbReference type="AlphaFoldDB" id="A0A1E4TUV7"/>
<gene>
    <name evidence="2" type="ORF">PACTADRAFT_85600</name>
</gene>
<sequence>MYSFSPIFLQEPTTLPYQRGFGNRQCCSPSRFSYHSVPCREFYSSGVGTDSIGSSNAGFHGFRGGHGGHSGQRKNGITVDDLIESLVAASNSAAERQERRRILAAELKRQREAKILALRQPSEIRKLEFEDNFQIQIIKKHFDLFKNNFNSYEIHFLKNNNNGITKIVVSSELDNFEKTFQFKTSDVSLGKIYYKIVNNALVIVIPKKLKTNTRTEVEINFDATLFEPFVNSSYRLPKNLDLRKQDFGKFFGAQSEPEPKTKKRVLNIPVLSPEDTGYENSETEPLTPSSTSSEVYDSSSSEVTQTPAESEDSSRHNKEVFEDPDVSDISAILPQKDNVAAQSNIIKVAVVEKEVSSDSHINNNNNNNNITTKKRKIIRYPSLEEIEDEEISKWKMKL</sequence>
<evidence type="ECO:0000313" key="3">
    <source>
        <dbReference type="Proteomes" id="UP000094236"/>
    </source>
</evidence>